<dbReference type="Pfam" id="PF01292">
    <property type="entry name" value="Ni_hydr_CYTB"/>
    <property type="match status" value="1"/>
</dbReference>
<keyword evidence="2" id="KW-1003">Cell membrane</keyword>
<feature type="transmembrane region" description="Helical" evidence="6">
    <location>
        <begin position="47"/>
        <end position="66"/>
    </location>
</feature>
<evidence type="ECO:0000313" key="8">
    <source>
        <dbReference type="EMBL" id="MFD2755191.1"/>
    </source>
</evidence>
<gene>
    <name evidence="8" type="ORF">ACFSW6_13925</name>
</gene>
<evidence type="ECO:0000259" key="7">
    <source>
        <dbReference type="Pfam" id="PF01292"/>
    </source>
</evidence>
<keyword evidence="3 6" id="KW-0812">Transmembrane</keyword>
<name>A0ABW5UNR6_9BURK</name>
<evidence type="ECO:0000256" key="4">
    <source>
        <dbReference type="ARBA" id="ARBA00022989"/>
    </source>
</evidence>
<evidence type="ECO:0000313" key="9">
    <source>
        <dbReference type="Proteomes" id="UP001597463"/>
    </source>
</evidence>
<keyword evidence="5 6" id="KW-0472">Membrane</keyword>
<keyword evidence="9" id="KW-1185">Reference proteome</keyword>
<dbReference type="InterPro" id="IPR016174">
    <property type="entry name" value="Di-haem_cyt_TM"/>
</dbReference>
<dbReference type="PANTHER" id="PTHR30485">
    <property type="entry name" value="NI/FE-HYDROGENASE 1 B-TYPE CYTOCHROME SUBUNIT"/>
    <property type="match status" value="1"/>
</dbReference>
<feature type="transmembrane region" description="Helical" evidence="6">
    <location>
        <begin position="72"/>
        <end position="93"/>
    </location>
</feature>
<dbReference type="Gene3D" id="1.20.950.20">
    <property type="entry name" value="Transmembrane di-heme cytochromes, Chain C"/>
    <property type="match status" value="1"/>
</dbReference>
<dbReference type="PANTHER" id="PTHR30485:SF1">
    <property type="entry name" value="CYTOCHROME YDHU-RELATED"/>
    <property type="match status" value="1"/>
</dbReference>
<keyword evidence="4 6" id="KW-1133">Transmembrane helix</keyword>
<feature type="domain" description="Cytochrome b561 bacterial/Ni-hydrogenase" evidence="7">
    <location>
        <begin position="17"/>
        <end position="200"/>
    </location>
</feature>
<dbReference type="InterPro" id="IPR011577">
    <property type="entry name" value="Cyt_b561_bac/Ni-Hgenase"/>
</dbReference>
<dbReference type="EMBL" id="JBHUMV010000006">
    <property type="protein sequence ID" value="MFD2755191.1"/>
    <property type="molecule type" value="Genomic_DNA"/>
</dbReference>
<dbReference type="Proteomes" id="UP001597463">
    <property type="component" value="Unassembled WGS sequence"/>
</dbReference>
<reference evidence="9" key="1">
    <citation type="journal article" date="2019" name="Int. J. Syst. Evol. Microbiol.">
        <title>The Global Catalogue of Microorganisms (GCM) 10K type strain sequencing project: providing services to taxonomists for standard genome sequencing and annotation.</title>
        <authorList>
            <consortium name="The Broad Institute Genomics Platform"/>
            <consortium name="The Broad Institute Genome Sequencing Center for Infectious Disease"/>
            <person name="Wu L."/>
            <person name="Ma J."/>
        </authorList>
    </citation>
    <scope>NUCLEOTIDE SEQUENCE [LARGE SCALE GENOMIC DNA]</scope>
    <source>
        <strain evidence="9">TISTR 1906</strain>
    </source>
</reference>
<evidence type="ECO:0000256" key="2">
    <source>
        <dbReference type="ARBA" id="ARBA00022475"/>
    </source>
</evidence>
<proteinExistence type="predicted"/>
<protein>
    <submittedName>
        <fullName evidence="8">Cytochrome b/b6 domain-containing protein</fullName>
    </submittedName>
</protein>
<organism evidence="8 9">
    <name type="scientific">Comamonas terrae</name>
    <dbReference type="NCBI Taxonomy" id="673548"/>
    <lineage>
        <taxon>Bacteria</taxon>
        <taxon>Pseudomonadati</taxon>
        <taxon>Pseudomonadota</taxon>
        <taxon>Betaproteobacteria</taxon>
        <taxon>Burkholderiales</taxon>
        <taxon>Comamonadaceae</taxon>
        <taxon>Comamonas</taxon>
    </lineage>
</organism>
<evidence type="ECO:0000256" key="6">
    <source>
        <dbReference type="SAM" id="Phobius"/>
    </source>
</evidence>
<evidence type="ECO:0000256" key="1">
    <source>
        <dbReference type="ARBA" id="ARBA00004651"/>
    </source>
</evidence>
<feature type="transmembrane region" description="Helical" evidence="6">
    <location>
        <begin position="135"/>
        <end position="156"/>
    </location>
</feature>
<dbReference type="SUPFAM" id="SSF81342">
    <property type="entry name" value="Transmembrane di-heme cytochromes"/>
    <property type="match status" value="1"/>
</dbReference>
<sequence length="221" mass="24648">MPSLDHPPSKRSAPPQPLWLRITHWLNAVATVVMVMSGWRIYNASPIFDFAFPGSITLGGWLGGWLGGALQWHFAGMWLLVLNGLAYLALNLVTGRFARRMLPVTARGVLRDAWLALTARLSHADIRHYNQVQRAAYLFAVADLMLLVASGLVTWKSVQFPLLRELLGGYDMARHIHFYCMAAIVCFVAIHLLMVVLVPRSLLVMLLGRTTLRSTAKETTS</sequence>
<feature type="transmembrane region" description="Helical" evidence="6">
    <location>
        <begin position="176"/>
        <end position="199"/>
    </location>
</feature>
<accession>A0ABW5UNR6</accession>
<dbReference type="InterPro" id="IPR051542">
    <property type="entry name" value="Hydrogenase_cytochrome"/>
</dbReference>
<evidence type="ECO:0000256" key="5">
    <source>
        <dbReference type="ARBA" id="ARBA00023136"/>
    </source>
</evidence>
<evidence type="ECO:0000256" key="3">
    <source>
        <dbReference type="ARBA" id="ARBA00022692"/>
    </source>
</evidence>
<feature type="transmembrane region" description="Helical" evidence="6">
    <location>
        <begin position="18"/>
        <end position="35"/>
    </location>
</feature>
<comment type="subcellular location">
    <subcellularLocation>
        <location evidence="1">Cell membrane</location>
        <topology evidence="1">Multi-pass membrane protein</topology>
    </subcellularLocation>
</comment>
<dbReference type="RefSeq" id="WP_066478236.1">
    <property type="nucleotide sequence ID" value="NZ_BCNT01000008.1"/>
</dbReference>
<comment type="caution">
    <text evidence="8">The sequence shown here is derived from an EMBL/GenBank/DDBJ whole genome shotgun (WGS) entry which is preliminary data.</text>
</comment>